<dbReference type="GO" id="GO:0016705">
    <property type="term" value="F:oxidoreductase activity, acting on paired donors, with incorporation or reduction of molecular oxygen"/>
    <property type="evidence" value="ECO:0007669"/>
    <property type="project" value="InterPro"/>
</dbReference>
<dbReference type="GO" id="GO:0004497">
    <property type="term" value="F:monooxygenase activity"/>
    <property type="evidence" value="ECO:0007669"/>
    <property type="project" value="UniProtKB-KW"/>
</dbReference>
<dbReference type="SUPFAM" id="SSF48264">
    <property type="entry name" value="Cytochrome P450"/>
    <property type="match status" value="1"/>
</dbReference>
<protein>
    <submittedName>
        <fullName evidence="15">Probable cytochrome P450 4aa1</fullName>
    </submittedName>
</protein>
<evidence type="ECO:0000256" key="9">
    <source>
        <dbReference type="ARBA" id="ARBA00023002"/>
    </source>
</evidence>
<dbReference type="GeneID" id="113210802"/>
<dbReference type="AlphaFoldDB" id="A0A9C6X9N3"/>
<keyword evidence="9" id="KW-0560">Oxidoreductase</keyword>
<dbReference type="RefSeq" id="XP_052131825.1">
    <property type="nucleotide sequence ID" value="XM_052275865.1"/>
</dbReference>
<keyword evidence="6" id="KW-0479">Metal-binding</keyword>
<keyword evidence="5" id="KW-0349">Heme</keyword>
<comment type="similarity">
    <text evidence="4">Belongs to the cytochrome P450 family.</text>
</comment>
<dbReference type="Proteomes" id="UP000504606">
    <property type="component" value="Unplaced"/>
</dbReference>
<dbReference type="PANTHER" id="PTHR24291">
    <property type="entry name" value="CYTOCHROME P450 FAMILY 4"/>
    <property type="match status" value="1"/>
</dbReference>
<evidence type="ECO:0000256" key="3">
    <source>
        <dbReference type="ARBA" id="ARBA00004406"/>
    </source>
</evidence>
<feature type="transmembrane region" description="Helical" evidence="13">
    <location>
        <begin position="57"/>
        <end position="77"/>
    </location>
</feature>
<evidence type="ECO:0000256" key="12">
    <source>
        <dbReference type="ARBA" id="ARBA00023136"/>
    </source>
</evidence>
<keyword evidence="13" id="KW-1133">Transmembrane helix</keyword>
<keyword evidence="12 13" id="KW-0472">Membrane</keyword>
<dbReference type="Gene3D" id="1.10.630.10">
    <property type="entry name" value="Cytochrome P450"/>
    <property type="match status" value="1"/>
</dbReference>
<organism evidence="14 15">
    <name type="scientific">Frankliniella occidentalis</name>
    <name type="common">Western flower thrips</name>
    <name type="synonym">Euthrips occidentalis</name>
    <dbReference type="NCBI Taxonomy" id="133901"/>
    <lineage>
        <taxon>Eukaryota</taxon>
        <taxon>Metazoa</taxon>
        <taxon>Ecdysozoa</taxon>
        <taxon>Arthropoda</taxon>
        <taxon>Hexapoda</taxon>
        <taxon>Insecta</taxon>
        <taxon>Pterygota</taxon>
        <taxon>Neoptera</taxon>
        <taxon>Paraneoptera</taxon>
        <taxon>Thysanoptera</taxon>
        <taxon>Terebrantia</taxon>
        <taxon>Thripoidea</taxon>
        <taxon>Thripidae</taxon>
        <taxon>Frankliniella</taxon>
    </lineage>
</organism>
<accession>A0A9C6X9N3</accession>
<dbReference type="InterPro" id="IPR001128">
    <property type="entry name" value="Cyt_P450"/>
</dbReference>
<dbReference type="KEGG" id="foc:113210802"/>
<evidence type="ECO:0000256" key="11">
    <source>
        <dbReference type="ARBA" id="ARBA00023033"/>
    </source>
</evidence>
<dbReference type="OrthoDB" id="1470350at2759"/>
<evidence type="ECO:0000256" key="13">
    <source>
        <dbReference type="SAM" id="Phobius"/>
    </source>
</evidence>
<keyword evidence="8" id="KW-0492">Microsome</keyword>
<dbReference type="InterPro" id="IPR036396">
    <property type="entry name" value="Cyt_P450_sf"/>
</dbReference>
<comment type="subcellular location">
    <subcellularLocation>
        <location evidence="3">Endoplasmic reticulum membrane</location>
        <topology evidence="3">Peripheral membrane protein</topology>
    </subcellularLocation>
    <subcellularLocation>
        <location evidence="2">Microsome membrane</location>
        <topology evidence="2">Peripheral membrane protein</topology>
    </subcellularLocation>
</comment>
<evidence type="ECO:0000313" key="14">
    <source>
        <dbReference type="Proteomes" id="UP000504606"/>
    </source>
</evidence>
<dbReference type="GO" id="GO:0005789">
    <property type="term" value="C:endoplasmic reticulum membrane"/>
    <property type="evidence" value="ECO:0007669"/>
    <property type="project" value="UniProtKB-SubCell"/>
</dbReference>
<proteinExistence type="inferred from homology"/>
<dbReference type="PANTHER" id="PTHR24291:SF189">
    <property type="entry name" value="CYTOCHROME P450 4C3-RELATED"/>
    <property type="match status" value="1"/>
</dbReference>
<keyword evidence="11" id="KW-0503">Monooxygenase</keyword>
<keyword evidence="14" id="KW-1185">Reference proteome</keyword>
<evidence type="ECO:0000256" key="2">
    <source>
        <dbReference type="ARBA" id="ARBA00004174"/>
    </source>
</evidence>
<dbReference type="InterPro" id="IPR050196">
    <property type="entry name" value="Cytochrome_P450_Monoox"/>
</dbReference>
<keyword evidence="10" id="KW-0408">Iron</keyword>
<evidence type="ECO:0000256" key="7">
    <source>
        <dbReference type="ARBA" id="ARBA00022824"/>
    </source>
</evidence>
<dbReference type="Pfam" id="PF00067">
    <property type="entry name" value="p450"/>
    <property type="match status" value="1"/>
</dbReference>
<comment type="cofactor">
    <cofactor evidence="1">
        <name>heme</name>
        <dbReference type="ChEBI" id="CHEBI:30413"/>
    </cofactor>
</comment>
<keyword evidence="13" id="KW-0812">Transmembrane</keyword>
<evidence type="ECO:0000313" key="15">
    <source>
        <dbReference type="RefSeq" id="XP_052131825.1"/>
    </source>
</evidence>
<gene>
    <name evidence="15" type="primary">LOC113210802</name>
</gene>
<name>A0A9C6X9N3_FRAOC</name>
<evidence type="ECO:0000256" key="4">
    <source>
        <dbReference type="ARBA" id="ARBA00010617"/>
    </source>
</evidence>
<dbReference type="GO" id="GO:0020037">
    <property type="term" value="F:heme binding"/>
    <property type="evidence" value="ECO:0007669"/>
    <property type="project" value="InterPro"/>
</dbReference>
<evidence type="ECO:0000256" key="6">
    <source>
        <dbReference type="ARBA" id="ARBA00022723"/>
    </source>
</evidence>
<reference evidence="15" key="1">
    <citation type="submission" date="2025-08" db="UniProtKB">
        <authorList>
            <consortium name="RefSeq"/>
        </authorList>
    </citation>
    <scope>IDENTIFICATION</scope>
    <source>
        <tissue evidence="15">Whole organism</tissue>
    </source>
</reference>
<sequence length="234" mass="25754">MMMMMCLRGGGRGHANPGGNFLPSPEGQLGCKHASSLLAVGQQESPEQTHNAAMTPITAALLCGALVAAAALVARALRACYKFRRLELDIPGPPSLPVLGNALDLVGLTEASVFPALMALWGGRRTLSRFSILNKLHVFVTDPVDLEAVTKRRDLADKSHFFYDLVQVVARYGLFQINGDLWRRHRRALEPAFHVELLERFVDNFAEEAQGFVQRVVPGQEVDVRENARRAVSR</sequence>
<keyword evidence="7" id="KW-0256">Endoplasmic reticulum</keyword>
<dbReference type="GO" id="GO:0005506">
    <property type="term" value="F:iron ion binding"/>
    <property type="evidence" value="ECO:0007669"/>
    <property type="project" value="InterPro"/>
</dbReference>
<evidence type="ECO:0000256" key="1">
    <source>
        <dbReference type="ARBA" id="ARBA00001971"/>
    </source>
</evidence>
<evidence type="ECO:0000256" key="8">
    <source>
        <dbReference type="ARBA" id="ARBA00022848"/>
    </source>
</evidence>
<evidence type="ECO:0000256" key="10">
    <source>
        <dbReference type="ARBA" id="ARBA00023004"/>
    </source>
</evidence>
<evidence type="ECO:0000256" key="5">
    <source>
        <dbReference type="ARBA" id="ARBA00022617"/>
    </source>
</evidence>